<dbReference type="EMBL" id="VSRR010020978">
    <property type="protein sequence ID" value="MPC63568.1"/>
    <property type="molecule type" value="Genomic_DNA"/>
</dbReference>
<evidence type="ECO:0000313" key="1">
    <source>
        <dbReference type="EMBL" id="MPC63568.1"/>
    </source>
</evidence>
<accession>A0A5B7H386</accession>
<protein>
    <submittedName>
        <fullName evidence="1">Uncharacterized protein</fullName>
    </submittedName>
</protein>
<comment type="caution">
    <text evidence="1">The sequence shown here is derived from an EMBL/GenBank/DDBJ whole genome shotgun (WGS) entry which is preliminary data.</text>
</comment>
<gene>
    <name evidence="1" type="ORF">E2C01_057667</name>
</gene>
<sequence length="124" mass="15065">MTRGGRVVTEWDARKWKSDIDREVKWVGLNIWKNEMERKSTVEWYKEKEALMYERWYDGSLSDDLLFRARAQCMDGNARNYRWSKSLSKVCQMCDIGKEEMVQHVMLECEKHERDRRGMMRKGF</sequence>
<dbReference type="AlphaFoldDB" id="A0A5B7H386"/>
<organism evidence="1 2">
    <name type="scientific">Portunus trituberculatus</name>
    <name type="common">Swimming crab</name>
    <name type="synonym">Neptunus trituberculatus</name>
    <dbReference type="NCBI Taxonomy" id="210409"/>
    <lineage>
        <taxon>Eukaryota</taxon>
        <taxon>Metazoa</taxon>
        <taxon>Ecdysozoa</taxon>
        <taxon>Arthropoda</taxon>
        <taxon>Crustacea</taxon>
        <taxon>Multicrustacea</taxon>
        <taxon>Malacostraca</taxon>
        <taxon>Eumalacostraca</taxon>
        <taxon>Eucarida</taxon>
        <taxon>Decapoda</taxon>
        <taxon>Pleocyemata</taxon>
        <taxon>Brachyura</taxon>
        <taxon>Eubrachyura</taxon>
        <taxon>Portunoidea</taxon>
        <taxon>Portunidae</taxon>
        <taxon>Portuninae</taxon>
        <taxon>Portunus</taxon>
    </lineage>
</organism>
<evidence type="ECO:0000313" key="2">
    <source>
        <dbReference type="Proteomes" id="UP000324222"/>
    </source>
</evidence>
<dbReference type="Proteomes" id="UP000324222">
    <property type="component" value="Unassembled WGS sequence"/>
</dbReference>
<name>A0A5B7H386_PORTR</name>
<proteinExistence type="predicted"/>
<keyword evidence="2" id="KW-1185">Reference proteome</keyword>
<reference evidence="1 2" key="1">
    <citation type="submission" date="2019-05" db="EMBL/GenBank/DDBJ databases">
        <title>Another draft genome of Portunus trituberculatus and its Hox gene families provides insights of decapod evolution.</title>
        <authorList>
            <person name="Jeong J.-H."/>
            <person name="Song I."/>
            <person name="Kim S."/>
            <person name="Choi T."/>
            <person name="Kim D."/>
            <person name="Ryu S."/>
            <person name="Kim W."/>
        </authorList>
    </citation>
    <scope>NUCLEOTIDE SEQUENCE [LARGE SCALE GENOMIC DNA]</scope>
    <source>
        <tissue evidence="1">Muscle</tissue>
    </source>
</reference>
<dbReference type="OrthoDB" id="6364565at2759"/>